<keyword evidence="2" id="KW-1185">Reference proteome</keyword>
<reference evidence="1 2" key="2">
    <citation type="journal article" date="2024" name="G3 (Bethesda)">
        <title>The genome of the cryopelagic Antarctic bald notothen, Trematomus borchgrevinki.</title>
        <authorList>
            <person name="Rayamajhi N."/>
            <person name="Rivera-Colon A.G."/>
            <person name="Minhas B.F."/>
            <person name="Cheng C.C."/>
            <person name="Catchen J.M."/>
        </authorList>
    </citation>
    <scope>NUCLEOTIDE SEQUENCE [LARGE SCALE GENOMIC DNA]</scope>
    <source>
        <strain evidence="1">AGRC-2024</strain>
    </source>
</reference>
<evidence type="ECO:0000313" key="1">
    <source>
        <dbReference type="EMBL" id="KAL3041969.1"/>
    </source>
</evidence>
<evidence type="ECO:0000313" key="2">
    <source>
        <dbReference type="Proteomes" id="UP001619887"/>
    </source>
</evidence>
<reference evidence="1 2" key="1">
    <citation type="journal article" date="2022" name="G3 (Bethesda)">
        <title>Evaluating Illumina-, Nanopore-, and PacBio-based genome assembly strategies with the bald notothen, Trematomus borchgrevinki.</title>
        <authorList>
            <person name="Rayamajhi N."/>
            <person name="Cheng C.C."/>
            <person name="Catchen J.M."/>
        </authorList>
    </citation>
    <scope>NUCLEOTIDE SEQUENCE [LARGE SCALE GENOMIC DNA]</scope>
    <source>
        <strain evidence="1">AGRC-2024</strain>
    </source>
</reference>
<dbReference type="AlphaFoldDB" id="A0ABD2FJR9"/>
<sequence length="45" mass="5184">MPSCIQTEADGEENTAGRWEDMMHTESLLQHRTADNLCRNMLHPI</sequence>
<organism evidence="1 2">
    <name type="scientific">Pagothenia borchgrevinki</name>
    <name type="common">Bald rockcod</name>
    <name type="synonym">Trematomus borchgrevinki</name>
    <dbReference type="NCBI Taxonomy" id="8213"/>
    <lineage>
        <taxon>Eukaryota</taxon>
        <taxon>Metazoa</taxon>
        <taxon>Chordata</taxon>
        <taxon>Craniata</taxon>
        <taxon>Vertebrata</taxon>
        <taxon>Euteleostomi</taxon>
        <taxon>Actinopterygii</taxon>
        <taxon>Neopterygii</taxon>
        <taxon>Teleostei</taxon>
        <taxon>Neoteleostei</taxon>
        <taxon>Acanthomorphata</taxon>
        <taxon>Eupercaria</taxon>
        <taxon>Perciformes</taxon>
        <taxon>Notothenioidei</taxon>
        <taxon>Nototheniidae</taxon>
        <taxon>Pagothenia</taxon>
    </lineage>
</organism>
<protein>
    <submittedName>
        <fullName evidence="1">Uncharacterized protein</fullName>
    </submittedName>
</protein>
<proteinExistence type="predicted"/>
<name>A0ABD2FJR9_PAGBO</name>
<accession>A0ABD2FJR9</accession>
<gene>
    <name evidence="1" type="ORF">OYC64_020022</name>
</gene>
<dbReference type="Proteomes" id="UP001619887">
    <property type="component" value="Unassembled WGS sequence"/>
</dbReference>
<dbReference type="EMBL" id="JBIYXZ010002089">
    <property type="protein sequence ID" value="KAL3041969.1"/>
    <property type="molecule type" value="Genomic_DNA"/>
</dbReference>
<comment type="caution">
    <text evidence="1">The sequence shown here is derived from an EMBL/GenBank/DDBJ whole genome shotgun (WGS) entry which is preliminary data.</text>
</comment>